<feature type="region of interest" description="Disordered" evidence="3">
    <location>
        <begin position="1366"/>
        <end position="1430"/>
    </location>
</feature>
<feature type="domain" description="AAA+ ATPase" evidence="4">
    <location>
        <begin position="1487"/>
        <end position="1639"/>
    </location>
</feature>
<dbReference type="Gene3D" id="1.10.8.60">
    <property type="match status" value="1"/>
</dbReference>
<feature type="region of interest" description="Disordered" evidence="3">
    <location>
        <begin position="323"/>
        <end position="363"/>
    </location>
</feature>
<accession>A0ABD3ML80</accession>
<feature type="region of interest" description="Disordered" evidence="3">
    <location>
        <begin position="1188"/>
        <end position="1208"/>
    </location>
</feature>
<feature type="compositionally biased region" description="Low complexity" evidence="3">
    <location>
        <begin position="506"/>
        <end position="517"/>
    </location>
</feature>
<dbReference type="InterPro" id="IPR049945">
    <property type="entry name" value="AAA_22"/>
</dbReference>
<evidence type="ECO:0000256" key="3">
    <source>
        <dbReference type="SAM" id="MobiDB-lite"/>
    </source>
</evidence>
<dbReference type="InterPro" id="IPR003593">
    <property type="entry name" value="AAA+_ATPase"/>
</dbReference>
<dbReference type="PANTHER" id="PTHR10763:SF26">
    <property type="entry name" value="CELL DIVISION CONTROL PROTEIN 6 HOMOLOG"/>
    <property type="match status" value="1"/>
</dbReference>
<feature type="compositionally biased region" description="Polar residues" evidence="3">
    <location>
        <begin position="323"/>
        <end position="335"/>
    </location>
</feature>
<feature type="compositionally biased region" description="Polar residues" evidence="3">
    <location>
        <begin position="1395"/>
        <end position="1404"/>
    </location>
</feature>
<dbReference type="Proteomes" id="UP001530293">
    <property type="component" value="Unassembled WGS sequence"/>
</dbReference>
<gene>
    <name evidence="5" type="ORF">ACHAWU_006232</name>
</gene>
<dbReference type="Gene3D" id="3.40.50.300">
    <property type="entry name" value="P-loop containing nucleotide triphosphate hydrolases"/>
    <property type="match status" value="1"/>
</dbReference>
<keyword evidence="2" id="KW-0235">DNA replication</keyword>
<feature type="region of interest" description="Disordered" evidence="3">
    <location>
        <begin position="563"/>
        <end position="602"/>
    </location>
</feature>
<dbReference type="InterPro" id="IPR050311">
    <property type="entry name" value="ORC1/CDC6"/>
</dbReference>
<comment type="similarity">
    <text evidence="1">Belongs to the CDC6/cdc18 family.</text>
</comment>
<evidence type="ECO:0000313" key="5">
    <source>
        <dbReference type="EMBL" id="KAL3764815.1"/>
    </source>
</evidence>
<dbReference type="FunFam" id="1.10.8.60:FF:000354">
    <property type="entry name" value="Pre-initiation complex, subunit CDC6"/>
    <property type="match status" value="1"/>
</dbReference>
<protein>
    <recommendedName>
        <fullName evidence="4">AAA+ ATPase domain-containing protein</fullName>
    </recommendedName>
</protein>
<feature type="region of interest" description="Disordered" evidence="3">
    <location>
        <begin position="278"/>
        <end position="307"/>
    </location>
</feature>
<feature type="region of interest" description="Disordered" evidence="3">
    <location>
        <begin position="456"/>
        <end position="532"/>
    </location>
</feature>
<dbReference type="SMART" id="SM00382">
    <property type="entry name" value="AAA"/>
    <property type="match status" value="1"/>
</dbReference>
<dbReference type="SUPFAM" id="SSF52540">
    <property type="entry name" value="P-loop containing nucleoside triphosphate hydrolases"/>
    <property type="match status" value="1"/>
</dbReference>
<dbReference type="GO" id="GO:0006260">
    <property type="term" value="P:DNA replication"/>
    <property type="evidence" value="ECO:0007669"/>
    <property type="project" value="UniProtKB-KW"/>
</dbReference>
<sequence length="1862" mass="207023">MTMHGWPCMAHNLCRYHFISLNDHWILLDLSTQSCLLGNMDASLLQILDQQLAADDFYARLCLVSSIVDHADGKSTNADDANAASLEDEVSTYRLWPALKFDSHKELMKYVASASIPSNSLGHVQGYLTMEYYRQLKSRRRNNLGANHKGKISYGVAYLLGRQGKESKIPPVSLLSPNEEGEVITDNRQVFDFYEHFSEMDQGEGSHCGSDEFQVAFQLTLHRIENSSGGTMDSGANADGKKVNTAVTEGGLTRCNITSARKTISNVEYTPLRTEIEQGKKINKKKQPTKEPTKRERKAAAPPKEDPVLDEVECGQLPVKTVEFSQNGTSGSVSSPEKPFSDVDSVNHSPIARSRKQRCSPAEEREMPWVTMFSQMKADGWSFLQGAGLIEWFYLHPTCKGMKKTELLRTKVAGVDYFTSEEDLMRYARLNLGWTGSVESVADSPKDAEMADRVKKRARGLNVQRNKKQIEVKPAVAKEKNPTKISKVANKQQVHTPKRSADPDSPESSRFSSGSISHRTRSHASSPTVSELEVDIGVQSAKRKKSANQKKLQFATQNYFSNESSVESESVSGRSTPSDATGDSSSSSDSSTDSEQISEDETYQIMSGSSAWRLLQERFSFTYHSSKYCLPGKENRPGKDSTAEDGLNYFSSLDNLRKHLCAYGLPEVKKHLTEEDVRDLSRWVRYANVLGLSDGALINPKDIGEPINFMKAWNMLQKLGMKYTNGYIYPTSDPSKIPLKFERPQDFTVHLARFGIPHVDGIQPSKVLSEGDRFKLDLFIADADRDCFVRVEPNSGVVNEITPRRTRSGRTTVTESELVKPTVMKIAGYHSTKQTLKCSAYQMEFNQMTYQRKFPVRLLSSQTNLETLVDCYNIHVQNRDGKEYYCLPNIRLTEGEDSMLGRDYFENVQCLRENLCAYGLPPVAKGAKMNATKLRDLESWIRCANVSALRDEPTADIPQDIDMSPKDVRRILKGFKYAFSDNTQTYLLPGTSFHKSRLGHDRFNSFIDLVNHVARFGLDDSEVLDAQDLPFSEMERLELEIFMSSVATFDVGKRIQCTTPVRNKRATSTEIASTGPPVASSISATETVVAEVDVTSTPCHPAVVDDECDQDSPQSVLPKKPKTGVITNYFQNVVQKLGEVVASTFSPRRQLKSNHSVTSSLNNLSPSCMDMKGDDDVEACFAETPDRSSTFESVSHPNHGLGTPNTHVMKGDDNVESCFAETPDNNTSFECAAHPDHGLGTPKTHVDTLGTITAQGISVDMEHYPQAESPSITWSELWQQMRKSGWIYRSGNELVAWFWIHPSVANMKKADMVRQCTEGIHYFTSEEDVRRYATKHLGWSGGGTTYDSSPAASDISMTARVKKRNQENALKFNASPPKRARVSSERRTEVKASPTLKSSSSPHRTTGGCEESTCDSGSEDKAPPDRQPTVGDKLKFCEMVLHPTYKKNRLSKSAFVSVVSSMEADIKDFMTKSIETGLSVDGMTSPSPGFLYICGGPGTGKTTAVTSCADEMKVWAKNSGYDKPTFCLINMASNQVASNGKGGIMGALLMKLARALEIDKESDISVFEKHFKKRVVVLVLDEIDMLFKQHGRAGETCFRTLIDLAERTELKFSLIGISNCVNDDNATRVRELGHSPRELVFSTYKEHDILAILEQRLGKYVVDHKALQLISRRVAASTGDARRALEITSNAVGKCLDSLTDEELQKEVNYDDECMPLVKLPHMMRAIREGMPMRHADVISGLPQAAKVILCIAVSVSQVWGPTAEISVSTLKKFCVEASHHSLMDDLGIGHIMSLVEMLIDSGLLLSHGGQFNPYDSNPKLRIGVQLDDVEIALEESLLKQGFYRALVDYVRRECPRPSSPN</sequence>
<dbReference type="InterPro" id="IPR027417">
    <property type="entry name" value="P-loop_NTPase"/>
</dbReference>
<evidence type="ECO:0000256" key="1">
    <source>
        <dbReference type="ARBA" id="ARBA00006184"/>
    </source>
</evidence>
<dbReference type="Pfam" id="PF13401">
    <property type="entry name" value="AAA_22"/>
    <property type="match status" value="1"/>
</dbReference>
<feature type="compositionally biased region" description="Basic and acidic residues" evidence="3">
    <location>
        <begin position="468"/>
        <end position="482"/>
    </location>
</feature>
<evidence type="ECO:0000259" key="4">
    <source>
        <dbReference type="SMART" id="SM00382"/>
    </source>
</evidence>
<comment type="caution">
    <text evidence="5">The sequence shown here is derived from an EMBL/GenBank/DDBJ whole genome shotgun (WGS) entry which is preliminary data.</text>
</comment>
<keyword evidence="6" id="KW-1185">Reference proteome</keyword>
<dbReference type="CDD" id="cd00009">
    <property type="entry name" value="AAA"/>
    <property type="match status" value="1"/>
</dbReference>
<proteinExistence type="inferred from homology"/>
<evidence type="ECO:0000256" key="2">
    <source>
        <dbReference type="ARBA" id="ARBA00022705"/>
    </source>
</evidence>
<organism evidence="5 6">
    <name type="scientific">Discostella pseudostelligera</name>
    <dbReference type="NCBI Taxonomy" id="259834"/>
    <lineage>
        <taxon>Eukaryota</taxon>
        <taxon>Sar</taxon>
        <taxon>Stramenopiles</taxon>
        <taxon>Ochrophyta</taxon>
        <taxon>Bacillariophyta</taxon>
        <taxon>Coscinodiscophyceae</taxon>
        <taxon>Thalassiosirophycidae</taxon>
        <taxon>Stephanodiscales</taxon>
        <taxon>Stephanodiscaceae</taxon>
        <taxon>Discostella</taxon>
    </lineage>
</organism>
<name>A0ABD3ML80_9STRA</name>
<reference evidence="5 6" key="1">
    <citation type="submission" date="2024-10" db="EMBL/GenBank/DDBJ databases">
        <title>Updated reference genomes for cyclostephanoid diatoms.</title>
        <authorList>
            <person name="Roberts W.R."/>
            <person name="Alverson A.J."/>
        </authorList>
    </citation>
    <scope>NUCLEOTIDE SEQUENCE [LARGE SCALE GENOMIC DNA]</scope>
    <source>
        <strain evidence="5 6">AJA232-27</strain>
    </source>
</reference>
<dbReference type="PANTHER" id="PTHR10763">
    <property type="entry name" value="CELL DIVISION CONTROL PROTEIN 6-RELATED"/>
    <property type="match status" value="1"/>
</dbReference>
<evidence type="ECO:0000313" key="6">
    <source>
        <dbReference type="Proteomes" id="UP001530293"/>
    </source>
</evidence>
<dbReference type="EMBL" id="JALLBG020000101">
    <property type="protein sequence ID" value="KAL3764815.1"/>
    <property type="molecule type" value="Genomic_DNA"/>
</dbReference>
<feature type="compositionally biased region" description="Low complexity" evidence="3">
    <location>
        <begin position="563"/>
        <end position="595"/>
    </location>
</feature>